<gene>
    <name evidence="10" type="primary">ftcD</name>
    <name evidence="10" type="ORF">GSF08_10595</name>
</gene>
<keyword evidence="11" id="KW-1185">Reference proteome</keyword>
<reference evidence="10 11" key="1">
    <citation type="submission" date="2019-12" db="EMBL/GenBank/DDBJ databases">
        <authorList>
            <person name="Yang R."/>
        </authorList>
    </citation>
    <scope>NUCLEOTIDE SEQUENCE [LARGE SCALE GENOMIC DNA]</scope>
    <source>
        <strain evidence="10 11">DONG20-135</strain>
    </source>
</reference>
<reference evidence="10 11" key="2">
    <citation type="submission" date="2020-01" db="EMBL/GenBank/DDBJ databases">
        <title>Clostridiaceae sp. nov. isolated from the gut of human by culturomics.</title>
        <authorList>
            <person name="Chang Y."/>
        </authorList>
    </citation>
    <scope>NUCLEOTIDE SEQUENCE [LARGE SCALE GENOMIC DNA]</scope>
    <source>
        <strain evidence="10 11">DONG20-135</strain>
    </source>
</reference>
<comment type="subcellular location">
    <subcellularLocation>
        <location evidence="1">Cytoplasm</location>
    </subcellularLocation>
</comment>
<feature type="domain" description="Formiminotransferase N-terminal subdomain" evidence="9">
    <location>
        <begin position="3"/>
        <end position="179"/>
    </location>
</feature>
<dbReference type="SUPFAM" id="SSF55116">
    <property type="entry name" value="Formiminotransferase domain of formiminotransferase-cyclodeaminase"/>
    <property type="match status" value="2"/>
</dbReference>
<dbReference type="Gene3D" id="3.30.990.10">
    <property type="entry name" value="Formiminotransferase, N-terminal subdomain"/>
    <property type="match status" value="1"/>
</dbReference>
<evidence type="ECO:0000313" key="11">
    <source>
        <dbReference type="Proteomes" id="UP000434036"/>
    </source>
</evidence>
<dbReference type="InterPro" id="IPR013802">
    <property type="entry name" value="Formiminotransferase_C"/>
</dbReference>
<accession>A0A6N8U8X7</accession>
<name>A0A6N8U8X7_9FIRM</name>
<dbReference type="GO" id="GO:0019556">
    <property type="term" value="P:L-histidine catabolic process to glutamate and formamide"/>
    <property type="evidence" value="ECO:0007669"/>
    <property type="project" value="UniProtKB-UniPathway"/>
</dbReference>
<keyword evidence="4" id="KW-0963">Cytoplasm</keyword>
<protein>
    <recommendedName>
        <fullName evidence="3">glutamate formimidoyltransferase</fullName>
        <ecNumber evidence="3">2.1.2.5</ecNumber>
    </recommendedName>
</protein>
<keyword evidence="5 10" id="KW-0808">Transferase</keyword>
<dbReference type="InterPro" id="IPR051623">
    <property type="entry name" value="FTCD"/>
</dbReference>
<evidence type="ECO:0000256" key="1">
    <source>
        <dbReference type="ARBA" id="ARBA00004496"/>
    </source>
</evidence>
<evidence type="ECO:0000256" key="2">
    <source>
        <dbReference type="ARBA" id="ARBA00005082"/>
    </source>
</evidence>
<dbReference type="GO" id="GO:0005542">
    <property type="term" value="F:folic acid binding"/>
    <property type="evidence" value="ECO:0007669"/>
    <property type="project" value="UniProtKB-KW"/>
</dbReference>
<comment type="caution">
    <text evidence="10">The sequence shown here is derived from an EMBL/GenBank/DDBJ whole genome shotgun (WGS) entry which is preliminary data.</text>
</comment>
<dbReference type="Pfam" id="PF07837">
    <property type="entry name" value="FTCD_N"/>
    <property type="match status" value="1"/>
</dbReference>
<sequence>MTKIVECVPNYSISGNPAAMEQITLPFQTTKGVHLVNVEGDTSYNRTVVTVIGEPQAVKAAMVESAKIAVECIDMRKHHGEHKRMGAIDVVPFIPIQDMTVEEAVALSEECAKELHEATDIPVFLYSLSAKREQCASLPDIRKGEFEGMAEKLKDPYWKPDFGTAVHPTAGVTAVGCRPLLIAFNIDLNTDNRKIAAAIARMVRYSGGGYRCIQAGPVTLEDKGIVQVTMNVTDFTKTSVYRAFEAVKMEAKRYDVKVIGSEFIGLVSVDCLKDIAAYYLHVASKAEVTLNLEELVAYVSEQLKLHDFDASKVIEYHVH</sequence>
<dbReference type="AlphaFoldDB" id="A0A6N8U8X7"/>
<evidence type="ECO:0000256" key="5">
    <source>
        <dbReference type="ARBA" id="ARBA00022679"/>
    </source>
</evidence>
<dbReference type="Proteomes" id="UP000434036">
    <property type="component" value="Unassembled WGS sequence"/>
</dbReference>
<feature type="domain" description="Formiminotransferase C-terminal subdomain" evidence="8">
    <location>
        <begin position="180"/>
        <end position="317"/>
    </location>
</feature>
<dbReference type="GO" id="GO:0030409">
    <property type="term" value="F:glutamate formimidoyltransferase activity"/>
    <property type="evidence" value="ECO:0007669"/>
    <property type="project" value="UniProtKB-EC"/>
</dbReference>
<dbReference type="UniPathway" id="UPA00379">
    <property type="reaction ID" value="UER00555"/>
</dbReference>
<dbReference type="EMBL" id="WUUQ01000006">
    <property type="protein sequence ID" value="MXQ74372.1"/>
    <property type="molecule type" value="Genomic_DNA"/>
</dbReference>
<comment type="pathway">
    <text evidence="2">Amino-acid degradation; L-histidine degradation into L-glutamate; L-glutamate from N-formimidoyl-L-glutamate (transferase route): step 1/1.</text>
</comment>
<evidence type="ECO:0000256" key="6">
    <source>
        <dbReference type="ARBA" id="ARBA00022808"/>
    </source>
</evidence>
<dbReference type="Pfam" id="PF02971">
    <property type="entry name" value="FTCD"/>
    <property type="match status" value="1"/>
</dbReference>
<evidence type="ECO:0000256" key="3">
    <source>
        <dbReference type="ARBA" id="ARBA00012252"/>
    </source>
</evidence>
<evidence type="ECO:0000259" key="8">
    <source>
        <dbReference type="SMART" id="SM01221"/>
    </source>
</evidence>
<proteinExistence type="predicted"/>
<dbReference type="GO" id="GO:0005737">
    <property type="term" value="C:cytoplasm"/>
    <property type="evidence" value="ECO:0007669"/>
    <property type="project" value="UniProtKB-SubCell"/>
</dbReference>
<evidence type="ECO:0000256" key="7">
    <source>
        <dbReference type="ARBA" id="ARBA00022954"/>
    </source>
</evidence>
<dbReference type="PANTHER" id="PTHR12234">
    <property type="entry name" value="FORMIMINOTRANSFERASE-CYCLODEAMINASE"/>
    <property type="match status" value="1"/>
</dbReference>
<dbReference type="InterPro" id="IPR037070">
    <property type="entry name" value="Formiminotransferase_C_sf"/>
</dbReference>
<organism evidence="10 11">
    <name type="scientific">Copranaerobaculum intestinale</name>
    <dbReference type="NCBI Taxonomy" id="2692629"/>
    <lineage>
        <taxon>Bacteria</taxon>
        <taxon>Bacillati</taxon>
        <taxon>Bacillota</taxon>
        <taxon>Erysipelotrichia</taxon>
        <taxon>Erysipelotrichales</taxon>
        <taxon>Erysipelotrichaceae</taxon>
        <taxon>Copranaerobaculum</taxon>
    </lineage>
</organism>
<dbReference type="InterPro" id="IPR022384">
    <property type="entry name" value="FormiminoTrfase_cat_dom_sf"/>
</dbReference>
<dbReference type="SMART" id="SM01222">
    <property type="entry name" value="FTCD_N"/>
    <property type="match status" value="1"/>
</dbReference>
<dbReference type="EC" id="2.1.2.5" evidence="3"/>
<dbReference type="InterPro" id="IPR004227">
    <property type="entry name" value="Formiminotransferase_cat"/>
</dbReference>
<dbReference type="InterPro" id="IPR037064">
    <property type="entry name" value="Formiminotransferase_N_sf"/>
</dbReference>
<dbReference type="RefSeq" id="WP_160625750.1">
    <property type="nucleotide sequence ID" value="NZ_WUUQ01000006.1"/>
</dbReference>
<dbReference type="GO" id="GO:0019557">
    <property type="term" value="P:L-histidine catabolic process to glutamate and formate"/>
    <property type="evidence" value="ECO:0007669"/>
    <property type="project" value="UniProtKB-UniPathway"/>
</dbReference>
<evidence type="ECO:0000259" key="9">
    <source>
        <dbReference type="SMART" id="SM01222"/>
    </source>
</evidence>
<evidence type="ECO:0000313" key="10">
    <source>
        <dbReference type="EMBL" id="MXQ74372.1"/>
    </source>
</evidence>
<dbReference type="PANTHER" id="PTHR12234:SF8">
    <property type="entry name" value="FORMIMINOTRANSFERASE-CYCLODEAMINASE"/>
    <property type="match status" value="1"/>
</dbReference>
<dbReference type="SMART" id="SM01221">
    <property type="entry name" value="FTCD"/>
    <property type="match status" value="1"/>
</dbReference>
<dbReference type="InterPro" id="IPR012886">
    <property type="entry name" value="Formiminotransferase_N"/>
</dbReference>
<keyword evidence="6" id="KW-0369">Histidine metabolism</keyword>
<dbReference type="Gene3D" id="3.30.70.670">
    <property type="entry name" value="Formiminotransferase, C-terminal subdomain"/>
    <property type="match status" value="1"/>
</dbReference>
<evidence type="ECO:0000256" key="4">
    <source>
        <dbReference type="ARBA" id="ARBA00022490"/>
    </source>
</evidence>
<dbReference type="NCBIfam" id="TIGR02024">
    <property type="entry name" value="FtcD"/>
    <property type="match status" value="1"/>
</dbReference>
<keyword evidence="7" id="KW-0290">Folate-binding</keyword>